<sequence length="109" mass="12110">MKQNLTGAEADVKSYLENSEEYLKLKIFKVLMGMVTATAQLLLVGAVSLVALFILSFAIAYAIGSELQNDTLGFGIVGIFYALVALLCYFLRDKLNKPLLKKFSKNYFD</sequence>
<dbReference type="Proteomes" id="UP001597012">
    <property type="component" value="Unassembled WGS sequence"/>
</dbReference>
<evidence type="ECO:0000313" key="2">
    <source>
        <dbReference type="EMBL" id="MFD0797326.1"/>
    </source>
</evidence>
<feature type="transmembrane region" description="Helical" evidence="1">
    <location>
        <begin position="30"/>
        <end position="60"/>
    </location>
</feature>
<accession>A0ABW3B398</accession>
<evidence type="ECO:0000313" key="3">
    <source>
        <dbReference type="Proteomes" id="UP001597012"/>
    </source>
</evidence>
<evidence type="ECO:0000256" key="1">
    <source>
        <dbReference type="SAM" id="Phobius"/>
    </source>
</evidence>
<dbReference type="EMBL" id="JBHTHY010000005">
    <property type="protein sequence ID" value="MFD0797326.1"/>
    <property type="molecule type" value="Genomic_DNA"/>
</dbReference>
<protein>
    <recommendedName>
        <fullName evidence="4">Phage holin family protein</fullName>
    </recommendedName>
</protein>
<keyword evidence="3" id="KW-1185">Reference proteome</keyword>
<proteinExistence type="predicted"/>
<name>A0ABW3B398_9FLAO</name>
<keyword evidence="1" id="KW-1133">Transmembrane helix</keyword>
<reference evidence="3" key="1">
    <citation type="journal article" date="2019" name="Int. J. Syst. Evol. Microbiol.">
        <title>The Global Catalogue of Microorganisms (GCM) 10K type strain sequencing project: providing services to taxonomists for standard genome sequencing and annotation.</title>
        <authorList>
            <consortium name="The Broad Institute Genomics Platform"/>
            <consortium name="The Broad Institute Genome Sequencing Center for Infectious Disease"/>
            <person name="Wu L."/>
            <person name="Ma J."/>
        </authorList>
    </citation>
    <scope>NUCLEOTIDE SEQUENCE [LARGE SCALE GENOMIC DNA]</scope>
    <source>
        <strain evidence="3">CCUG 61948</strain>
    </source>
</reference>
<feature type="transmembrane region" description="Helical" evidence="1">
    <location>
        <begin position="72"/>
        <end position="91"/>
    </location>
</feature>
<dbReference type="RefSeq" id="WP_379933576.1">
    <property type="nucleotide sequence ID" value="NZ_JBHTHY010000005.1"/>
</dbReference>
<keyword evidence="1" id="KW-0472">Membrane</keyword>
<comment type="caution">
    <text evidence="2">The sequence shown here is derived from an EMBL/GenBank/DDBJ whole genome shotgun (WGS) entry which is preliminary data.</text>
</comment>
<keyword evidence="1" id="KW-0812">Transmembrane</keyword>
<evidence type="ECO:0008006" key="4">
    <source>
        <dbReference type="Google" id="ProtNLM"/>
    </source>
</evidence>
<gene>
    <name evidence="2" type="ORF">ACFQZJ_07635</name>
</gene>
<organism evidence="2 3">
    <name type="scientific">Maribacter chungangensis</name>
    <dbReference type="NCBI Taxonomy" id="1069117"/>
    <lineage>
        <taxon>Bacteria</taxon>
        <taxon>Pseudomonadati</taxon>
        <taxon>Bacteroidota</taxon>
        <taxon>Flavobacteriia</taxon>
        <taxon>Flavobacteriales</taxon>
        <taxon>Flavobacteriaceae</taxon>
        <taxon>Maribacter</taxon>
    </lineage>
</organism>